<organism evidence="1 2">
    <name type="scientific">Racocetra persica</name>
    <dbReference type="NCBI Taxonomy" id="160502"/>
    <lineage>
        <taxon>Eukaryota</taxon>
        <taxon>Fungi</taxon>
        <taxon>Fungi incertae sedis</taxon>
        <taxon>Mucoromycota</taxon>
        <taxon>Glomeromycotina</taxon>
        <taxon>Glomeromycetes</taxon>
        <taxon>Diversisporales</taxon>
        <taxon>Gigasporaceae</taxon>
        <taxon>Racocetra</taxon>
    </lineage>
</organism>
<dbReference type="Proteomes" id="UP000789920">
    <property type="component" value="Unassembled WGS sequence"/>
</dbReference>
<name>A0ACA9MWN3_9GLOM</name>
<proteinExistence type="predicted"/>
<evidence type="ECO:0000313" key="2">
    <source>
        <dbReference type="Proteomes" id="UP000789920"/>
    </source>
</evidence>
<keyword evidence="2" id="KW-1185">Reference proteome</keyword>
<protein>
    <submittedName>
        <fullName evidence="1">3250_t:CDS:1</fullName>
    </submittedName>
</protein>
<sequence length="156" mass="17821">MSNTSTPESLDLKTVIAVDIQDNVISDELETQSFASSNYVTEILVTARRQNSDTILLLNLAQLFDKAKNAEYYATKANQEETLCWINYRKEFVIQYNDLIKNSNGKIGEKKAKSIIYDKILEHLTIIHEKIQGKNNMSRISTTACRQNHVAEILHE</sequence>
<accession>A0ACA9MWN3</accession>
<gene>
    <name evidence="1" type="ORF">RPERSI_LOCUS6261</name>
</gene>
<dbReference type="EMBL" id="CAJVQC010009842">
    <property type="protein sequence ID" value="CAG8609783.1"/>
    <property type="molecule type" value="Genomic_DNA"/>
</dbReference>
<comment type="caution">
    <text evidence="1">The sequence shown here is derived from an EMBL/GenBank/DDBJ whole genome shotgun (WGS) entry which is preliminary data.</text>
</comment>
<evidence type="ECO:0000313" key="1">
    <source>
        <dbReference type="EMBL" id="CAG8609783.1"/>
    </source>
</evidence>
<reference evidence="1" key="1">
    <citation type="submission" date="2021-06" db="EMBL/GenBank/DDBJ databases">
        <authorList>
            <person name="Kallberg Y."/>
            <person name="Tangrot J."/>
            <person name="Rosling A."/>
        </authorList>
    </citation>
    <scope>NUCLEOTIDE SEQUENCE</scope>
    <source>
        <strain evidence="1">MA461A</strain>
    </source>
</reference>
<feature type="non-terminal residue" evidence="1">
    <location>
        <position position="156"/>
    </location>
</feature>